<dbReference type="GO" id="GO:0005634">
    <property type="term" value="C:nucleus"/>
    <property type="evidence" value="ECO:0007669"/>
    <property type="project" value="UniProtKB-ARBA"/>
</dbReference>
<dbReference type="Pfam" id="PF04818">
    <property type="entry name" value="CID"/>
    <property type="match status" value="1"/>
</dbReference>
<dbReference type="InterPro" id="IPR006569">
    <property type="entry name" value="CID_dom"/>
</dbReference>
<dbReference type="SUPFAM" id="SSF48464">
    <property type="entry name" value="ENTH/VHS domain"/>
    <property type="match status" value="1"/>
</dbReference>
<dbReference type="AlphaFoldDB" id="A0A7J0E9Q2"/>
<feature type="compositionally biased region" description="Pro residues" evidence="3">
    <location>
        <begin position="320"/>
        <end position="330"/>
    </location>
</feature>
<name>A0A7J0E9Q2_9ERIC</name>
<keyword evidence="6" id="KW-1185">Reference proteome</keyword>
<evidence type="ECO:0000313" key="6">
    <source>
        <dbReference type="Proteomes" id="UP000585474"/>
    </source>
</evidence>
<accession>A0A7J0E9Q2</accession>
<keyword evidence="1" id="KW-0507">mRNA processing</keyword>
<dbReference type="PANTHER" id="PTHR12460">
    <property type="entry name" value="CYCLIN-DEPENDENT KINASE INHIBITOR-RELATED PROTEIN"/>
    <property type="match status" value="1"/>
</dbReference>
<dbReference type="Proteomes" id="UP000585474">
    <property type="component" value="Unassembled WGS sequence"/>
</dbReference>
<dbReference type="OrthoDB" id="10069473at2759"/>
<dbReference type="InterPro" id="IPR008942">
    <property type="entry name" value="ENTH_VHS"/>
</dbReference>
<comment type="caution">
    <text evidence="5">The sequence shown here is derived from an EMBL/GenBank/DDBJ whole genome shotgun (WGS) entry which is preliminary data.</text>
</comment>
<evidence type="ECO:0000259" key="4">
    <source>
        <dbReference type="PROSITE" id="PS51391"/>
    </source>
</evidence>
<dbReference type="CDD" id="cd16981">
    <property type="entry name" value="CID_RPRD_like"/>
    <property type="match status" value="1"/>
</dbReference>
<evidence type="ECO:0000256" key="2">
    <source>
        <dbReference type="SAM" id="Coils"/>
    </source>
</evidence>
<proteinExistence type="predicted"/>
<sequence>MNKAKQVVETWDKQFHCSPSEQRLAFLYLANDILQNSRRKGLEFVGEFWKVLPDALRHVIENGDEFGRNAALRLISIWEERKVFGSRAQILKEELVGRHLENSNRNGKLSGFKLRHSAGNALDKIVSGYQVVYGGQLDDDVILGKCRNAISCIEKVDKEIGGDVNSEKLKGSGVVEELQGQHAILRDSIEQLMAVESSRANLVSHLREALQDQEFKLDQLRNQLQAAQSQSEQAGHLCRQLLNSNPQLLAEQKDPKAAAAAVAAKLTASTSSAQMLTYVLSSLASEGVIGNAMKDPSGDYPSEKRAKLENDHLSYIPSQNLPPPIPPYPHPDSLQNSVPISEELAANEQPPPPSSPPLAAVATITTYMQPFPVPQFMQTAGSLGVPFTYGTAPQQPQPMSGYSPVGPPMNLVSPFTAPPPHPYQSFQGSEGGFYSQPSSLPMAPMSRQ</sequence>
<feature type="domain" description="CID" evidence="4">
    <location>
        <begin position="1"/>
        <end position="100"/>
    </location>
</feature>
<protein>
    <submittedName>
        <fullName evidence="5">ENTH/VHS family protein</fullName>
    </submittedName>
</protein>
<evidence type="ECO:0000313" key="5">
    <source>
        <dbReference type="EMBL" id="GFY83198.1"/>
    </source>
</evidence>
<gene>
    <name evidence="5" type="ORF">Acr_02g0014380</name>
</gene>
<dbReference type="PROSITE" id="PS51391">
    <property type="entry name" value="CID"/>
    <property type="match status" value="1"/>
</dbReference>
<feature type="region of interest" description="Disordered" evidence="3">
    <location>
        <begin position="314"/>
        <end position="336"/>
    </location>
</feature>
<feature type="coiled-coil region" evidence="2">
    <location>
        <begin position="175"/>
        <end position="237"/>
    </location>
</feature>
<feature type="region of interest" description="Disordered" evidence="3">
    <location>
        <begin position="410"/>
        <end position="448"/>
    </location>
</feature>
<reference evidence="5 6" key="1">
    <citation type="submission" date="2019-07" db="EMBL/GenBank/DDBJ databases">
        <title>De Novo Assembly of kiwifruit Actinidia rufa.</title>
        <authorList>
            <person name="Sugita-Konishi S."/>
            <person name="Sato K."/>
            <person name="Mori E."/>
            <person name="Abe Y."/>
            <person name="Kisaki G."/>
            <person name="Hamano K."/>
            <person name="Suezawa K."/>
            <person name="Otani M."/>
            <person name="Fukuda T."/>
            <person name="Manabe T."/>
            <person name="Gomi K."/>
            <person name="Tabuchi M."/>
            <person name="Akimitsu K."/>
            <person name="Kataoka I."/>
        </authorList>
    </citation>
    <scope>NUCLEOTIDE SEQUENCE [LARGE SCALE GENOMIC DNA]</scope>
    <source>
        <strain evidence="6">cv. Fuchu</strain>
    </source>
</reference>
<evidence type="ECO:0000256" key="3">
    <source>
        <dbReference type="SAM" id="MobiDB-lite"/>
    </source>
</evidence>
<dbReference type="Gene3D" id="1.25.40.90">
    <property type="match status" value="1"/>
</dbReference>
<dbReference type="SMART" id="SM00582">
    <property type="entry name" value="RPR"/>
    <property type="match status" value="1"/>
</dbReference>
<organism evidence="5 6">
    <name type="scientific">Actinidia rufa</name>
    <dbReference type="NCBI Taxonomy" id="165716"/>
    <lineage>
        <taxon>Eukaryota</taxon>
        <taxon>Viridiplantae</taxon>
        <taxon>Streptophyta</taxon>
        <taxon>Embryophyta</taxon>
        <taxon>Tracheophyta</taxon>
        <taxon>Spermatophyta</taxon>
        <taxon>Magnoliopsida</taxon>
        <taxon>eudicotyledons</taxon>
        <taxon>Gunneridae</taxon>
        <taxon>Pentapetalae</taxon>
        <taxon>asterids</taxon>
        <taxon>Ericales</taxon>
        <taxon>Actinidiaceae</taxon>
        <taxon>Actinidia</taxon>
    </lineage>
</organism>
<dbReference type="PANTHER" id="PTHR12460:SF23">
    <property type="entry name" value="ACTIN CYTOSKELETON-REGULATORY COMPLEX PROTEIN PAN1"/>
    <property type="match status" value="1"/>
</dbReference>
<dbReference type="EMBL" id="BJWL01000002">
    <property type="protein sequence ID" value="GFY83198.1"/>
    <property type="molecule type" value="Genomic_DNA"/>
</dbReference>
<keyword evidence="2" id="KW-0175">Coiled coil</keyword>
<dbReference type="GO" id="GO:0000993">
    <property type="term" value="F:RNA polymerase II complex binding"/>
    <property type="evidence" value="ECO:0007669"/>
    <property type="project" value="TreeGrafter"/>
</dbReference>
<evidence type="ECO:0000256" key="1">
    <source>
        <dbReference type="ARBA" id="ARBA00022664"/>
    </source>
</evidence>
<dbReference type="GO" id="GO:0031124">
    <property type="term" value="P:mRNA 3'-end processing"/>
    <property type="evidence" value="ECO:0007669"/>
    <property type="project" value="TreeGrafter"/>
</dbReference>